<feature type="region of interest" description="Disordered" evidence="23">
    <location>
        <begin position="383"/>
        <end position="409"/>
    </location>
</feature>
<evidence type="ECO:0000256" key="17">
    <source>
        <dbReference type="ARBA" id="ARBA00055058"/>
    </source>
</evidence>
<dbReference type="Gene3D" id="3.40.390.10">
    <property type="entry name" value="Collagenase (Catalytic Domain)"/>
    <property type="match status" value="1"/>
</dbReference>
<evidence type="ECO:0000256" key="2">
    <source>
        <dbReference type="ARBA" id="ARBA00010370"/>
    </source>
</evidence>
<dbReference type="PANTHER" id="PTHR10201">
    <property type="entry name" value="MATRIX METALLOPROTEINASE"/>
    <property type="match status" value="1"/>
</dbReference>
<feature type="binding site" evidence="21">
    <location>
        <position position="296"/>
    </location>
    <ligand>
        <name>Ca(2+)</name>
        <dbReference type="ChEBI" id="CHEBI:29108"/>
        <label>3</label>
    </ligand>
</feature>
<feature type="binding site" evidence="21">
    <location>
        <position position="424"/>
    </location>
    <ligand>
        <name>Ca(2+)</name>
        <dbReference type="ChEBI" id="CHEBI:29108"/>
        <label>4</label>
    </ligand>
</feature>
<dbReference type="GO" id="GO:0006508">
    <property type="term" value="P:proteolysis"/>
    <property type="evidence" value="ECO:0007669"/>
    <property type="project" value="UniProtKB-KW"/>
</dbReference>
<feature type="repeat" description="Hemopexin" evidence="22">
    <location>
        <begin position="557"/>
        <end position="602"/>
    </location>
</feature>
<feature type="binding site" evidence="21">
    <location>
        <position position="317"/>
    </location>
    <ligand>
        <name>Zn(2+)</name>
        <dbReference type="ChEBI" id="CHEBI:29105"/>
        <label>1</label>
    </ligand>
</feature>
<evidence type="ECO:0000256" key="1">
    <source>
        <dbReference type="ARBA" id="ARBA00004498"/>
    </source>
</evidence>
<feature type="binding site" evidence="21">
    <location>
        <position position="289"/>
    </location>
    <ligand>
        <name>Zn(2+)</name>
        <dbReference type="ChEBI" id="CHEBI:29105"/>
        <label>1</label>
    </ligand>
</feature>
<dbReference type="InterPro" id="IPR018486">
    <property type="entry name" value="Hemopexin_CS"/>
</dbReference>
<dbReference type="InterPro" id="IPR021158">
    <property type="entry name" value="Pept_M10A_Zn_BS"/>
</dbReference>
<keyword evidence="8" id="KW-0732">Signal</keyword>
<evidence type="ECO:0000313" key="26">
    <source>
        <dbReference type="RefSeq" id="XP_010852804.1"/>
    </source>
</evidence>
<dbReference type="InterPro" id="IPR018487">
    <property type="entry name" value="Hemopexin-like_repeat"/>
</dbReference>
<dbReference type="SMART" id="SM00120">
    <property type="entry name" value="HX"/>
    <property type="match status" value="4"/>
</dbReference>
<feature type="region of interest" description="Disordered" evidence="23">
    <location>
        <begin position="152"/>
        <end position="221"/>
    </location>
</feature>
<comment type="similarity">
    <text evidence="2">Belongs to the peptidase M10A family.</text>
</comment>
<evidence type="ECO:0000256" key="18">
    <source>
        <dbReference type="ARBA" id="ARBA00072034"/>
    </source>
</evidence>
<keyword evidence="9" id="KW-0677">Repeat</keyword>
<feature type="repeat" description="Hemopexin" evidence="22">
    <location>
        <begin position="465"/>
        <end position="509"/>
    </location>
</feature>
<dbReference type="GO" id="GO:0005615">
    <property type="term" value="C:extracellular space"/>
    <property type="evidence" value="ECO:0007669"/>
    <property type="project" value="TreeGrafter"/>
</dbReference>
<dbReference type="InterPro" id="IPR036375">
    <property type="entry name" value="Hemopexin-like_dom_sf"/>
</dbReference>
<evidence type="ECO:0000256" key="5">
    <source>
        <dbReference type="ARBA" id="ARBA00022670"/>
    </source>
</evidence>
<dbReference type="PROSITE" id="PS51642">
    <property type="entry name" value="HEMOPEXIN_2"/>
    <property type="match status" value="3"/>
</dbReference>
<evidence type="ECO:0000256" key="20">
    <source>
        <dbReference type="PIRSR" id="PIRSR621190-1"/>
    </source>
</evidence>
<dbReference type="PROSITE" id="PS00024">
    <property type="entry name" value="HEMOPEXIN"/>
    <property type="match status" value="1"/>
</dbReference>
<evidence type="ECO:0000256" key="4">
    <source>
        <dbReference type="ARBA" id="ARBA00022530"/>
    </source>
</evidence>
<dbReference type="FunFam" id="2.110.10.10:FF:000005">
    <property type="entry name" value="Stromelysin-3 preproprotein"/>
    <property type="match status" value="1"/>
</dbReference>
<dbReference type="SUPFAM" id="SSF55486">
    <property type="entry name" value="Metalloproteases ('zincins'), catalytic domain"/>
    <property type="match status" value="1"/>
</dbReference>
<dbReference type="OrthoDB" id="65569at2759"/>
<gene>
    <name evidence="26" type="primary">MMP11</name>
</gene>
<feature type="compositionally biased region" description="Polar residues" evidence="23">
    <location>
        <begin position="11"/>
        <end position="23"/>
    </location>
</feature>
<keyword evidence="6" id="KW-0165">Cleavage on pair of basic residues</keyword>
<keyword evidence="4" id="KW-0272">Extracellular matrix</keyword>
<evidence type="ECO:0000256" key="19">
    <source>
        <dbReference type="ARBA" id="ARBA00076354"/>
    </source>
</evidence>
<keyword evidence="16" id="KW-1015">Disulfide bond</keyword>
<evidence type="ECO:0000256" key="13">
    <source>
        <dbReference type="ARBA" id="ARBA00023049"/>
    </source>
</evidence>
<dbReference type="SMART" id="SM00235">
    <property type="entry name" value="ZnMc"/>
    <property type="match status" value="1"/>
</dbReference>
<feature type="binding site" evidence="21">
    <location>
        <position position="469"/>
    </location>
    <ligand>
        <name>Ca(2+)</name>
        <dbReference type="ChEBI" id="CHEBI:29108"/>
        <label>4</label>
    </ligand>
</feature>
<evidence type="ECO:0000256" key="9">
    <source>
        <dbReference type="ARBA" id="ARBA00022737"/>
    </source>
</evidence>
<comment type="cofactor">
    <cofactor evidence="21">
        <name>Zn(2+)</name>
        <dbReference type="ChEBI" id="CHEBI:29105"/>
    </cofactor>
    <text evidence="21">Binds 2 Zn(2+) ions per subunit.</text>
</comment>
<comment type="function">
    <text evidence="17">May play an important role in the progression of epithelial malignancies.</text>
</comment>
<evidence type="ECO:0000256" key="21">
    <source>
        <dbReference type="PIRSR" id="PIRSR621190-2"/>
    </source>
</evidence>
<dbReference type="CTD" id="4320"/>
<evidence type="ECO:0000256" key="23">
    <source>
        <dbReference type="SAM" id="MobiDB-lite"/>
    </source>
</evidence>
<keyword evidence="12 21" id="KW-0106">Calcium</keyword>
<proteinExistence type="inferred from homology"/>
<keyword evidence="15" id="KW-0865">Zymogen</keyword>
<comment type="subcellular location">
    <subcellularLocation>
        <location evidence="1">Secreted</location>
        <location evidence="1">Extracellular space</location>
        <location evidence="1">Extracellular matrix</location>
    </subcellularLocation>
</comment>
<keyword evidence="25" id="KW-1185">Reference proteome</keyword>
<dbReference type="Pfam" id="PF00413">
    <property type="entry name" value="Peptidase_M10"/>
    <property type="match status" value="1"/>
</dbReference>
<dbReference type="InterPro" id="IPR001818">
    <property type="entry name" value="Pept_M10_metallopeptidase"/>
</dbReference>
<dbReference type="GO" id="GO:0031012">
    <property type="term" value="C:extracellular matrix"/>
    <property type="evidence" value="ECO:0007669"/>
    <property type="project" value="InterPro"/>
</dbReference>
<feature type="binding site" evidence="21">
    <location>
        <position position="322"/>
    </location>
    <ligand>
        <name>Ca(2+)</name>
        <dbReference type="ChEBI" id="CHEBI:29108"/>
        <label>1</label>
    </ligand>
</feature>
<feature type="region of interest" description="Disordered" evidence="23">
    <location>
        <begin position="1"/>
        <end position="29"/>
    </location>
</feature>
<dbReference type="InterPro" id="IPR000585">
    <property type="entry name" value="Hemopexin-like_dom"/>
</dbReference>
<dbReference type="InterPro" id="IPR006026">
    <property type="entry name" value="Peptidase_Metallo"/>
</dbReference>
<feature type="binding site" evidence="21">
    <location>
        <position position="515"/>
    </location>
    <ligand>
        <name>Ca(2+)</name>
        <dbReference type="ChEBI" id="CHEBI:29108"/>
        <label>5</label>
    </ligand>
</feature>
<reference evidence="26" key="1">
    <citation type="submission" date="2025-08" db="UniProtKB">
        <authorList>
            <consortium name="RefSeq"/>
        </authorList>
    </citation>
    <scope>IDENTIFICATION</scope>
    <source>
        <tissue evidence="26">Blood</tissue>
    </source>
</reference>
<keyword evidence="10" id="KW-0378">Hydrolase</keyword>
<name>A0A6P3ILC7_BISBB</name>
<dbReference type="GO" id="GO:0030574">
    <property type="term" value="P:collagen catabolic process"/>
    <property type="evidence" value="ECO:0007669"/>
    <property type="project" value="UniProtKB-KW"/>
</dbReference>
<feature type="binding site" evidence="21">
    <location>
        <position position="291"/>
    </location>
    <ligand>
        <name>Zn(2+)</name>
        <dbReference type="ChEBI" id="CHEBI:29105"/>
        <label>1</label>
    </ligand>
</feature>
<feature type="domain" description="Peptidase metallopeptidase" evidence="24">
    <location>
        <begin position="226"/>
        <end position="384"/>
    </location>
</feature>
<evidence type="ECO:0000259" key="24">
    <source>
        <dbReference type="SMART" id="SM00235"/>
    </source>
</evidence>
<dbReference type="GO" id="GO:0030198">
    <property type="term" value="P:extracellular matrix organization"/>
    <property type="evidence" value="ECO:0007669"/>
    <property type="project" value="TreeGrafter"/>
</dbReference>
<feature type="binding site" evidence="21">
    <location>
        <position position="304"/>
    </location>
    <ligand>
        <name>Zn(2+)</name>
        <dbReference type="ChEBI" id="CHEBI:29105"/>
        <label>1</label>
    </ligand>
</feature>
<evidence type="ECO:0000256" key="22">
    <source>
        <dbReference type="PROSITE-ProRule" id="PRU01011"/>
    </source>
</evidence>
<accession>A0A6P3ILC7</accession>
<feature type="binding site" description="in inhibited form" evidence="21">
    <location>
        <position position="205"/>
    </location>
    <ligand>
        <name>Zn(2+)</name>
        <dbReference type="ChEBI" id="CHEBI:29105"/>
        <label>2</label>
        <note>catalytic</note>
    </ligand>
</feature>
<evidence type="ECO:0000256" key="16">
    <source>
        <dbReference type="ARBA" id="ARBA00023157"/>
    </source>
</evidence>
<feature type="binding site" evidence="21">
    <location>
        <position position="322"/>
    </location>
    <ligand>
        <name>Ca(2+)</name>
        <dbReference type="ChEBI" id="CHEBI:29108"/>
        <label>3</label>
    </ligand>
</feature>
<evidence type="ECO:0000256" key="6">
    <source>
        <dbReference type="ARBA" id="ARBA00022685"/>
    </source>
</evidence>
<dbReference type="RefSeq" id="XP_010852804.1">
    <property type="nucleotide sequence ID" value="XM_010854502.1"/>
</dbReference>
<dbReference type="InterPro" id="IPR024079">
    <property type="entry name" value="MetalloPept_cat_dom_sf"/>
</dbReference>
<dbReference type="GO" id="GO:0004222">
    <property type="term" value="F:metalloendopeptidase activity"/>
    <property type="evidence" value="ECO:0007669"/>
    <property type="project" value="InterPro"/>
</dbReference>
<feature type="binding site" evidence="21">
    <location>
        <position position="319"/>
    </location>
    <ligand>
        <name>Ca(2+)</name>
        <dbReference type="ChEBI" id="CHEBI:29108"/>
        <label>3</label>
    </ligand>
</feature>
<evidence type="ECO:0000256" key="12">
    <source>
        <dbReference type="ARBA" id="ARBA00022837"/>
    </source>
</evidence>
<dbReference type="PRINTS" id="PR00138">
    <property type="entry name" value="MATRIXIN"/>
</dbReference>
<feature type="binding site" evidence="21">
    <location>
        <position position="471"/>
    </location>
    <ligand>
        <name>Ca(2+)</name>
        <dbReference type="ChEBI" id="CHEBI:29108"/>
        <label>5</label>
    </ligand>
</feature>
<keyword evidence="7 21" id="KW-0479">Metal-binding</keyword>
<evidence type="ECO:0000256" key="15">
    <source>
        <dbReference type="ARBA" id="ARBA00023145"/>
    </source>
</evidence>
<dbReference type="CDD" id="cd00094">
    <property type="entry name" value="HX"/>
    <property type="match status" value="1"/>
</dbReference>
<evidence type="ECO:0000256" key="8">
    <source>
        <dbReference type="ARBA" id="ARBA00022729"/>
    </source>
</evidence>
<evidence type="ECO:0000256" key="7">
    <source>
        <dbReference type="ARBA" id="ARBA00022723"/>
    </source>
</evidence>
<keyword evidence="3" id="KW-0964">Secreted</keyword>
<dbReference type="KEGG" id="bbis:104999037"/>
<keyword evidence="5" id="KW-0645">Protease</keyword>
<keyword evidence="13" id="KW-0482">Metalloprotease</keyword>
<feature type="binding site" evidence="21">
    <location>
        <position position="297"/>
    </location>
    <ligand>
        <name>Ca(2+)</name>
        <dbReference type="ChEBI" id="CHEBI:29108"/>
        <label>3</label>
    </ligand>
</feature>
<keyword evidence="14" id="KW-0177">Collagen degradation</keyword>
<feature type="binding site" evidence="21">
    <location>
        <position position="350"/>
    </location>
    <ligand>
        <name>Zn(2+)</name>
        <dbReference type="ChEBI" id="CHEBI:29105"/>
        <label>2</label>
        <note>catalytic</note>
    </ligand>
</feature>
<dbReference type="InterPro" id="IPR033739">
    <property type="entry name" value="M10A_MMP"/>
</dbReference>
<sequence length="610" mass="67306">AAPSPTAGASGDQSQPRLLQAHSSPGARPTRVCRCASSLSGQGLVQVGGWEATVPTAGLNSVCREARRAGHTDTFHHLELPLCHLCRVGPEADRSLWLSWETEFPKQFLKDVLIPRALPASLSFRLFQAGEPRPPGWDAGRVCAPGCADAHTADPGLSPAQDAPRRHPVSRGPQPWPDAPPDSDAPALATQEALPLAGRPRPPRCGVPDLPDGPSARNRQKRFVLSGGRWEKTDLTYRILRFPWQLLREQVRQTVAEALQVWSDVTPLTFTEVHEGRADIVIDFTRYWHGDNLPFDGPGGILAHAFFPKTHREGDVHFDYDETWTIGDNQGTDLLQVAAHEFGHVLGLQHTTAAKALMSPFYTFRYPLSLSPDDRRGIQQLYGRPRLAPTSRPPDLGPGTGADTNEIAPLEPDAPPDACQVSFDAAATIRGELFFFKAGFVWRLRGGRLQPGYPALASRHWQGLPSPVDAAFEDAQGHIWFFQGAQYWVYDGEKPVLGPAPLSELGLQGSPIHAALVWGSEKNKIYFFRSGDYWRFQPSARRMDSPVPRRVTDWRGVPGPDPPVSSGFAYFLRGRLYWKFDPVKVKALEGFPRLVGPDFFSCTEAANTFR</sequence>
<feature type="binding site" evidence="21">
    <location>
        <position position="315"/>
    </location>
    <ligand>
        <name>Ca(2+)</name>
        <dbReference type="ChEBI" id="CHEBI:29108"/>
        <label>2</label>
    </ligand>
</feature>
<comment type="cofactor">
    <cofactor evidence="21">
        <name>Ca(2+)</name>
        <dbReference type="ChEBI" id="CHEBI:29108"/>
    </cofactor>
    <text evidence="21">Can bind about 5 Ca(2+) ions per subunit.</text>
</comment>
<organism evidence="25 26">
    <name type="scientific">Bison bison bison</name>
    <name type="common">North American plains bison</name>
    <dbReference type="NCBI Taxonomy" id="43346"/>
    <lineage>
        <taxon>Eukaryota</taxon>
        <taxon>Metazoa</taxon>
        <taxon>Chordata</taxon>
        <taxon>Craniata</taxon>
        <taxon>Vertebrata</taxon>
        <taxon>Euteleostomi</taxon>
        <taxon>Mammalia</taxon>
        <taxon>Eutheria</taxon>
        <taxon>Laurasiatheria</taxon>
        <taxon>Artiodactyla</taxon>
        <taxon>Ruminantia</taxon>
        <taxon>Pecora</taxon>
        <taxon>Bovidae</taxon>
        <taxon>Bovinae</taxon>
        <taxon>Bison</taxon>
    </lineage>
</organism>
<dbReference type="Gene3D" id="2.110.10.10">
    <property type="entry name" value="Hemopexin-like domain"/>
    <property type="match status" value="1"/>
</dbReference>
<feature type="binding site" evidence="21">
    <location>
        <position position="279"/>
    </location>
    <ligand>
        <name>Ca(2+)</name>
        <dbReference type="ChEBI" id="CHEBI:29108"/>
        <label>2</label>
    </ligand>
</feature>
<dbReference type="AlphaFoldDB" id="A0A6P3ILC7"/>
<feature type="active site" evidence="20">
    <location>
        <position position="341"/>
    </location>
</feature>
<evidence type="ECO:0000256" key="11">
    <source>
        <dbReference type="ARBA" id="ARBA00022833"/>
    </source>
</evidence>
<evidence type="ECO:0000313" key="25">
    <source>
        <dbReference type="Proteomes" id="UP000515208"/>
    </source>
</evidence>
<dbReference type="GeneID" id="104999037"/>
<dbReference type="Pfam" id="PF00045">
    <property type="entry name" value="Hemopexin"/>
    <property type="match status" value="4"/>
</dbReference>
<feature type="binding site" evidence="21">
    <location>
        <position position="344"/>
    </location>
    <ligand>
        <name>Zn(2+)</name>
        <dbReference type="ChEBI" id="CHEBI:29105"/>
        <label>2</label>
        <note>catalytic</note>
    </ligand>
</feature>
<dbReference type="Proteomes" id="UP000515208">
    <property type="component" value="Unplaced"/>
</dbReference>
<dbReference type="FunFam" id="3.40.390.10:FF:000020">
    <property type="entry name" value="Stromelysin-3 preproprotein"/>
    <property type="match status" value="1"/>
</dbReference>
<dbReference type="GO" id="GO:0008270">
    <property type="term" value="F:zinc ion binding"/>
    <property type="evidence" value="ECO:0007669"/>
    <property type="project" value="InterPro"/>
</dbReference>
<feature type="non-terminal residue" evidence="26">
    <location>
        <position position="1"/>
    </location>
</feature>
<dbReference type="InterPro" id="IPR021190">
    <property type="entry name" value="Pept_M10A"/>
</dbReference>
<feature type="binding site" evidence="21">
    <location>
        <position position="358"/>
    </location>
    <ligand>
        <name>Zn(2+)</name>
        <dbReference type="ChEBI" id="CHEBI:29105"/>
        <label>2</label>
        <note>catalytic</note>
    </ligand>
</feature>
<feature type="binding site" evidence="21">
    <location>
        <position position="561"/>
    </location>
    <ligand>
        <name>Ca(2+)</name>
        <dbReference type="ChEBI" id="CHEBI:29108"/>
        <label>4</label>
    </ligand>
</feature>
<evidence type="ECO:0000256" key="10">
    <source>
        <dbReference type="ARBA" id="ARBA00022801"/>
    </source>
</evidence>
<dbReference type="PROSITE" id="PS00546">
    <property type="entry name" value="CYSTEINE_SWITCH"/>
    <property type="match status" value="1"/>
</dbReference>
<dbReference type="PANTHER" id="PTHR10201:SF20">
    <property type="entry name" value="STROMELYSIN-3"/>
    <property type="match status" value="1"/>
</dbReference>
<dbReference type="SUPFAM" id="SSF50923">
    <property type="entry name" value="Hemopexin-like domain"/>
    <property type="match status" value="1"/>
</dbReference>
<protein>
    <recommendedName>
        <fullName evidence="18">Stromelysin-3</fullName>
    </recommendedName>
    <alternativeName>
        <fullName evidence="19">Matrix metalloproteinase-11</fullName>
    </alternativeName>
</protein>
<feature type="repeat" description="Hemopexin" evidence="22">
    <location>
        <begin position="416"/>
        <end position="464"/>
    </location>
</feature>
<feature type="binding site" evidence="21">
    <location>
        <position position="340"/>
    </location>
    <ligand>
        <name>Zn(2+)</name>
        <dbReference type="ChEBI" id="CHEBI:29105"/>
        <label>2</label>
        <note>catalytic</note>
    </ligand>
</feature>
<keyword evidence="11 21" id="KW-0862">Zinc</keyword>
<evidence type="ECO:0000256" key="14">
    <source>
        <dbReference type="ARBA" id="ARBA00023105"/>
    </source>
</evidence>
<dbReference type="CDD" id="cd04278">
    <property type="entry name" value="ZnMc_MMP"/>
    <property type="match status" value="1"/>
</dbReference>
<evidence type="ECO:0000256" key="3">
    <source>
        <dbReference type="ARBA" id="ARBA00022525"/>
    </source>
</evidence>